<reference evidence="2" key="1">
    <citation type="submission" date="2021-01" db="EMBL/GenBank/DDBJ databases">
        <title>Whole genome shotgun sequence of Virgisporangium aurantiacum NBRC 16421.</title>
        <authorList>
            <person name="Komaki H."/>
            <person name="Tamura T."/>
        </authorList>
    </citation>
    <scope>NUCLEOTIDE SEQUENCE</scope>
    <source>
        <strain evidence="2">NBRC 16421</strain>
    </source>
</reference>
<dbReference type="EMBL" id="BOPG01000029">
    <property type="protein sequence ID" value="GIJ57181.1"/>
    <property type="molecule type" value="Genomic_DNA"/>
</dbReference>
<gene>
    <name evidence="2" type="ORF">Vau01_046970</name>
</gene>
<accession>A0A8J3Z447</accession>
<comment type="caution">
    <text evidence="2">The sequence shown here is derived from an EMBL/GenBank/DDBJ whole genome shotgun (WGS) entry which is preliminary data.</text>
</comment>
<feature type="region of interest" description="Disordered" evidence="1">
    <location>
        <begin position="1"/>
        <end position="20"/>
    </location>
</feature>
<evidence type="ECO:0000313" key="3">
    <source>
        <dbReference type="Proteomes" id="UP000612585"/>
    </source>
</evidence>
<name>A0A8J3Z447_9ACTN</name>
<evidence type="ECO:0000313" key="2">
    <source>
        <dbReference type="EMBL" id="GIJ57181.1"/>
    </source>
</evidence>
<sequence>MSREQAEQALDEWRATRDPDTEPELEAIRLAILLEDVLGVPLSDDDIDLAVLSDPDAVADLLARKGGR</sequence>
<protein>
    <submittedName>
        <fullName evidence="2">Uncharacterized protein</fullName>
    </submittedName>
</protein>
<dbReference type="Proteomes" id="UP000612585">
    <property type="component" value="Unassembled WGS sequence"/>
</dbReference>
<proteinExistence type="predicted"/>
<dbReference type="AlphaFoldDB" id="A0A8J3Z447"/>
<evidence type="ECO:0000256" key="1">
    <source>
        <dbReference type="SAM" id="MobiDB-lite"/>
    </source>
</evidence>
<keyword evidence="3" id="KW-1185">Reference proteome</keyword>
<dbReference type="RefSeq" id="WP_203996312.1">
    <property type="nucleotide sequence ID" value="NZ_BOPG01000029.1"/>
</dbReference>
<organism evidence="2 3">
    <name type="scientific">Virgisporangium aurantiacum</name>
    <dbReference type="NCBI Taxonomy" id="175570"/>
    <lineage>
        <taxon>Bacteria</taxon>
        <taxon>Bacillati</taxon>
        <taxon>Actinomycetota</taxon>
        <taxon>Actinomycetes</taxon>
        <taxon>Micromonosporales</taxon>
        <taxon>Micromonosporaceae</taxon>
        <taxon>Virgisporangium</taxon>
    </lineage>
</organism>